<evidence type="ECO:0000256" key="1">
    <source>
        <dbReference type="ARBA" id="ARBA00001913"/>
    </source>
</evidence>
<dbReference type="EC" id="3.1.1.116" evidence="14"/>
<dbReference type="SUPFAM" id="SSF53474">
    <property type="entry name" value="alpha/beta-Hydrolases"/>
    <property type="match status" value="1"/>
</dbReference>
<keyword evidence="7" id="KW-0378">Hydrolase</keyword>
<feature type="domain" description="Fungal lipase-type" evidence="16">
    <location>
        <begin position="457"/>
        <end position="607"/>
    </location>
</feature>
<comment type="cofactor">
    <cofactor evidence="1">
        <name>Ca(2+)</name>
        <dbReference type="ChEBI" id="CHEBI:29108"/>
    </cofactor>
</comment>
<evidence type="ECO:0000256" key="6">
    <source>
        <dbReference type="ARBA" id="ARBA00022723"/>
    </source>
</evidence>
<dbReference type="GO" id="GO:0046340">
    <property type="term" value="P:diacylglycerol catabolic process"/>
    <property type="evidence" value="ECO:0007669"/>
    <property type="project" value="TreeGrafter"/>
</dbReference>
<keyword evidence="4" id="KW-0597">Phosphoprotein</keyword>
<evidence type="ECO:0000256" key="15">
    <source>
        <dbReference type="SAM" id="MobiDB-lite"/>
    </source>
</evidence>
<evidence type="ECO:0000256" key="8">
    <source>
        <dbReference type="ARBA" id="ARBA00022837"/>
    </source>
</evidence>
<evidence type="ECO:0000256" key="3">
    <source>
        <dbReference type="ARBA" id="ARBA00022475"/>
    </source>
</evidence>
<dbReference type="InterPro" id="IPR002921">
    <property type="entry name" value="Fungal_lipase-type"/>
</dbReference>
<name>A0A0F7SJH7_PHARH</name>
<comment type="catalytic activity">
    <reaction evidence="13">
        <text>a 1,2-diacyl-sn-glycerol + H2O = a 2-acylglycerol + a fatty acid + H(+)</text>
        <dbReference type="Rhea" id="RHEA:33275"/>
        <dbReference type="ChEBI" id="CHEBI:15377"/>
        <dbReference type="ChEBI" id="CHEBI:15378"/>
        <dbReference type="ChEBI" id="CHEBI:17389"/>
        <dbReference type="ChEBI" id="CHEBI:17815"/>
        <dbReference type="ChEBI" id="CHEBI:28868"/>
        <dbReference type="EC" id="3.1.1.116"/>
    </reaction>
    <physiologicalReaction direction="left-to-right" evidence="13">
        <dbReference type="Rhea" id="RHEA:33276"/>
    </physiologicalReaction>
</comment>
<keyword evidence="9" id="KW-0442">Lipid degradation</keyword>
<organism evidence="17">
    <name type="scientific">Phaffia rhodozyma</name>
    <name type="common">Yeast</name>
    <name type="synonym">Xanthophyllomyces dendrorhous</name>
    <dbReference type="NCBI Taxonomy" id="264483"/>
    <lineage>
        <taxon>Eukaryota</taxon>
        <taxon>Fungi</taxon>
        <taxon>Dikarya</taxon>
        <taxon>Basidiomycota</taxon>
        <taxon>Agaricomycotina</taxon>
        <taxon>Tremellomycetes</taxon>
        <taxon>Cystofilobasidiales</taxon>
        <taxon>Mrakiaceae</taxon>
        <taxon>Phaffia</taxon>
    </lineage>
</organism>
<evidence type="ECO:0000256" key="10">
    <source>
        <dbReference type="ARBA" id="ARBA00022989"/>
    </source>
</evidence>
<accession>A0A0F7SJH7</accession>
<evidence type="ECO:0000259" key="16">
    <source>
        <dbReference type="Pfam" id="PF01764"/>
    </source>
</evidence>
<evidence type="ECO:0000256" key="14">
    <source>
        <dbReference type="ARBA" id="ARBA00026104"/>
    </source>
</evidence>
<evidence type="ECO:0000256" key="2">
    <source>
        <dbReference type="ARBA" id="ARBA00004651"/>
    </source>
</evidence>
<feature type="region of interest" description="Disordered" evidence="15">
    <location>
        <begin position="285"/>
        <end position="311"/>
    </location>
</feature>
<dbReference type="PANTHER" id="PTHR45792">
    <property type="entry name" value="DIACYLGLYCEROL LIPASE HOMOLOG-RELATED"/>
    <property type="match status" value="1"/>
</dbReference>
<keyword evidence="6" id="KW-0479">Metal-binding</keyword>
<evidence type="ECO:0000313" key="17">
    <source>
        <dbReference type="EMBL" id="CDZ98595.1"/>
    </source>
</evidence>
<dbReference type="Gene3D" id="3.40.50.1820">
    <property type="entry name" value="alpha/beta hydrolase"/>
    <property type="match status" value="1"/>
</dbReference>
<dbReference type="CDD" id="cd00519">
    <property type="entry name" value="Lipase_3"/>
    <property type="match status" value="1"/>
</dbReference>
<proteinExistence type="predicted"/>
<evidence type="ECO:0000256" key="4">
    <source>
        <dbReference type="ARBA" id="ARBA00022553"/>
    </source>
</evidence>
<dbReference type="GO" id="GO:0016298">
    <property type="term" value="F:lipase activity"/>
    <property type="evidence" value="ECO:0007669"/>
    <property type="project" value="TreeGrafter"/>
</dbReference>
<feature type="region of interest" description="Disordered" evidence="15">
    <location>
        <begin position="346"/>
        <end position="367"/>
    </location>
</feature>
<dbReference type="GO" id="GO:0019369">
    <property type="term" value="P:arachidonate metabolic process"/>
    <property type="evidence" value="ECO:0007669"/>
    <property type="project" value="TreeGrafter"/>
</dbReference>
<evidence type="ECO:0000256" key="7">
    <source>
        <dbReference type="ARBA" id="ARBA00022801"/>
    </source>
</evidence>
<protein>
    <recommendedName>
        <fullName evidence="14">sn-1-specific diacylglycerol lipase</fullName>
        <ecNumber evidence="14">3.1.1.116</ecNumber>
    </recommendedName>
</protein>
<keyword evidence="11" id="KW-0443">Lipid metabolism</keyword>
<dbReference type="EMBL" id="LN483345">
    <property type="protein sequence ID" value="CDZ98595.1"/>
    <property type="molecule type" value="Genomic_DNA"/>
</dbReference>
<comment type="subcellular location">
    <subcellularLocation>
        <location evidence="2">Cell membrane</location>
        <topology evidence="2">Multi-pass membrane protein</topology>
    </subcellularLocation>
</comment>
<dbReference type="PANTHER" id="PTHR45792:SF8">
    <property type="entry name" value="DIACYLGLYCEROL LIPASE-ALPHA"/>
    <property type="match status" value="1"/>
</dbReference>
<feature type="compositionally biased region" description="Low complexity" evidence="15">
    <location>
        <begin position="294"/>
        <end position="309"/>
    </location>
</feature>
<sequence>MDAKDALHLSSSVAGSGIGLAVKGTRFGLGIARKVSSGFATVAGTVLDQTFSLGPPSENFMSGPTSTFFQAATTSSFDLIETLAIAPLLLTQKFTTSALSTAAEVAPYFFRSSSSSLDDRSLDQEGFSLAAFVRLVQRELNDPTQGLEGVTYSLTGVLTSISAWAGLQAVTAERWGDNRLLSGLRQIDVGREWEGVNQDVLKGECREGERAADDSSSILTPPPSSSPPPPPYECPTGQGQSVLQEEAGNQVKDIDDEKVKVTATEEITSSLLGGSFTSCVISAEVGTKRPPSSPSSQATSSTSTSSQKQEVSFRTNVIRFSRICLGSYGGSGLLFFGVPVPVKEGSVEADKKEKERQEEMAKEKEKAKNAGPGFWDTVWGKHDQIIFEHYAEIGAENEVSIEPTDVPASPSTAAASAELLSDQMTETESKVSGAVVQSVQGLPRFWILTDHRRQEVVLALRGTMSLNELAIDLTCDSSLFTPASSSTLVSPPRAYLVHSGMLTLARQMASPRGLLHQAVRKALEANEGYSLQICGHSLGAGAGAMLGMMWAGLDTGETVRDSELPVGRKVKVWAFACPCITSLELSQLSKGFITSIVLSYDLVSRLSLGSIRDIRSVVDWLSYATNDKGKGTESTGNEGVDGLLGRLARFKLGGKGNWIDKEGRQREEDWSAVTDIPDDSSTIVLGFYDRRATLYFQMDQHIFHNDPIVIHTIDPGDSPHISSFTI</sequence>
<evidence type="ECO:0000256" key="11">
    <source>
        <dbReference type="ARBA" id="ARBA00023098"/>
    </source>
</evidence>
<keyword evidence="8" id="KW-0106">Calcium</keyword>
<evidence type="ECO:0000256" key="13">
    <source>
        <dbReference type="ARBA" id="ARBA00024531"/>
    </source>
</evidence>
<keyword evidence="3" id="KW-1003">Cell membrane</keyword>
<dbReference type="Pfam" id="PF01764">
    <property type="entry name" value="Lipase_3"/>
    <property type="match status" value="1"/>
</dbReference>
<feature type="region of interest" description="Disordered" evidence="15">
    <location>
        <begin position="206"/>
        <end position="239"/>
    </location>
</feature>
<evidence type="ECO:0000256" key="5">
    <source>
        <dbReference type="ARBA" id="ARBA00022692"/>
    </source>
</evidence>
<dbReference type="InterPro" id="IPR029058">
    <property type="entry name" value="AB_hydrolase_fold"/>
</dbReference>
<evidence type="ECO:0000256" key="12">
    <source>
        <dbReference type="ARBA" id="ARBA00023136"/>
    </source>
</evidence>
<feature type="compositionally biased region" description="Pro residues" evidence="15">
    <location>
        <begin position="220"/>
        <end position="233"/>
    </location>
</feature>
<reference evidence="17" key="1">
    <citation type="submission" date="2014-08" db="EMBL/GenBank/DDBJ databases">
        <authorList>
            <person name="Sharma Rahul"/>
            <person name="Thines Marco"/>
        </authorList>
    </citation>
    <scope>NUCLEOTIDE SEQUENCE</scope>
</reference>
<dbReference type="GO" id="GO:0005886">
    <property type="term" value="C:plasma membrane"/>
    <property type="evidence" value="ECO:0007669"/>
    <property type="project" value="UniProtKB-SubCell"/>
</dbReference>
<dbReference type="InterPro" id="IPR052214">
    <property type="entry name" value="DAG_Lipase-Related"/>
</dbReference>
<keyword evidence="5" id="KW-0812">Transmembrane</keyword>
<dbReference type="AlphaFoldDB" id="A0A0F7SJH7"/>
<keyword evidence="12" id="KW-0472">Membrane</keyword>
<dbReference type="GO" id="GO:0046872">
    <property type="term" value="F:metal ion binding"/>
    <property type="evidence" value="ECO:0007669"/>
    <property type="project" value="UniProtKB-KW"/>
</dbReference>
<keyword evidence="10" id="KW-1133">Transmembrane helix</keyword>
<evidence type="ECO:0000256" key="9">
    <source>
        <dbReference type="ARBA" id="ARBA00022963"/>
    </source>
</evidence>